<reference evidence="2 3" key="1">
    <citation type="journal article" date="2019" name="Fungal Biol. Biotechnol.">
        <title>Draft genome sequence of fastidious pathogen Ceratobasidium theobromae, which causes vascular-streak dieback in Theobroma cacao.</title>
        <authorList>
            <person name="Ali S.S."/>
            <person name="Asman A."/>
            <person name="Shao J."/>
            <person name="Firmansyah A.P."/>
            <person name="Susilo A.W."/>
            <person name="Rosmana A."/>
            <person name="McMahon P."/>
            <person name="Junaid M."/>
            <person name="Guest D."/>
            <person name="Kheng T.Y."/>
            <person name="Meinhardt L.W."/>
            <person name="Bailey B.A."/>
        </authorList>
    </citation>
    <scope>NUCLEOTIDE SEQUENCE [LARGE SCALE GENOMIC DNA]</scope>
    <source>
        <strain evidence="2 3">CT2</strain>
    </source>
</reference>
<keyword evidence="3" id="KW-1185">Reference proteome</keyword>
<evidence type="ECO:0000259" key="1">
    <source>
        <dbReference type="Pfam" id="PF20231"/>
    </source>
</evidence>
<comment type="caution">
    <text evidence="2">The sequence shown here is derived from an EMBL/GenBank/DDBJ whole genome shotgun (WGS) entry which is preliminary data.</text>
</comment>
<dbReference type="InterPro" id="IPR046496">
    <property type="entry name" value="DUF6589"/>
</dbReference>
<organism evidence="2 3">
    <name type="scientific">Ceratobasidium theobromae</name>
    <dbReference type="NCBI Taxonomy" id="1582974"/>
    <lineage>
        <taxon>Eukaryota</taxon>
        <taxon>Fungi</taxon>
        <taxon>Dikarya</taxon>
        <taxon>Basidiomycota</taxon>
        <taxon>Agaricomycotina</taxon>
        <taxon>Agaricomycetes</taxon>
        <taxon>Cantharellales</taxon>
        <taxon>Ceratobasidiaceae</taxon>
        <taxon>Ceratobasidium</taxon>
    </lineage>
</organism>
<dbReference type="EMBL" id="SSOP01000011">
    <property type="protein sequence ID" value="KAB5595269.1"/>
    <property type="molecule type" value="Genomic_DNA"/>
</dbReference>
<protein>
    <recommendedName>
        <fullName evidence="1">DUF6589 domain-containing protein</fullName>
    </recommendedName>
</protein>
<evidence type="ECO:0000313" key="3">
    <source>
        <dbReference type="Proteomes" id="UP000383932"/>
    </source>
</evidence>
<dbReference type="Proteomes" id="UP000383932">
    <property type="component" value="Unassembled WGS sequence"/>
</dbReference>
<feature type="domain" description="DUF6589" evidence="1">
    <location>
        <begin position="406"/>
        <end position="663"/>
    </location>
</feature>
<sequence length="663" mass="74695">MVTFKSPRAANLMITRQKLHTISQVLWDNDVKLSELFCVYISGFVESQELTGHAYALQQELCSDVALNQITRTLLTTRQTKDIITKIARNIVVRSYIQELGQLLLPSAGFHANVAHAVPSQFHNFSSMKLANKFEEICPTLWKLFGVLLNGTSVHNAAIEANNRGDYLTEITYRDGDDKPNLRRPRASQAMDFVLEEFDDMPDEDWGRWLEDMGSSDEDERAATEELPQHHTLSGWDFKVGAPWRKPEGNASDRALERSHVRRIGMFSICMMNSNIRCNALQAIFGLFLHSTNTPEKVVELFSHIGLAISPSSINRMVDSMSREAMAALKNELPGLLVALGYDNLEIRFDTEQPTATHGGKLVSMTTATCLPLRPGVKKSDLEVSAILWARSELNSDRTLPPRSVESLYAWHVRNMLLSDDVETISPSLKETFRRESLGFPIARSSIAHPKTIQRNLRTMNISVSTHSGNGAAIDNMLQQGGASDADLETHIILFHGDLGTGDHIHSLQGSRAIEDTARDRLQFPIFVPGWFHTRMAMADSIWRLWIEPDKPSPAHPTHPHSIFQLCCLLRPQEVGKISNNPGFRRTHSLIEHTTLATISDAWRLLVKAKFGVELEEWKPTWHEVMAMSHELVKEYVAGIAYEPTKRSNSNGDMVYDQLRLFN</sequence>
<dbReference type="Pfam" id="PF20231">
    <property type="entry name" value="DUF6589"/>
    <property type="match status" value="1"/>
</dbReference>
<evidence type="ECO:0000313" key="2">
    <source>
        <dbReference type="EMBL" id="KAB5595269.1"/>
    </source>
</evidence>
<gene>
    <name evidence="2" type="ORF">CTheo_1347</name>
</gene>
<dbReference type="AlphaFoldDB" id="A0A5N5QUG4"/>
<proteinExistence type="predicted"/>
<name>A0A5N5QUG4_9AGAM</name>
<accession>A0A5N5QUG4</accession>
<dbReference type="OrthoDB" id="4743193at2759"/>